<sequence>MATPERDRKVLYVVVCAAGPARDAVRLVTAATDRGWDVCVIATRAAAEGGFIDRPALEAASGRPVRSDWRRAGEVKRNPPADAVVVAPMTMNTVNKWAAGIADTYALGLVVEAVGVGLPVIALPFWSSALDSHPATRRSIEILRGSGVRVLYGDGEWTPNAPGTGETRIATYPWHRALDEASRAPASGGSRAAGG</sequence>
<gene>
    <name evidence="2" type="ORF">ACFPEN_14985</name>
</gene>
<evidence type="ECO:0000313" key="3">
    <source>
        <dbReference type="Proteomes" id="UP001595990"/>
    </source>
</evidence>
<comment type="caution">
    <text evidence="2">The sequence shown here is derived from an EMBL/GenBank/DDBJ whole genome shotgun (WGS) entry which is preliminary data.</text>
</comment>
<dbReference type="Pfam" id="PF02441">
    <property type="entry name" value="Flavoprotein"/>
    <property type="match status" value="1"/>
</dbReference>
<keyword evidence="3" id="KW-1185">Reference proteome</keyword>
<dbReference type="Gene3D" id="3.40.50.1950">
    <property type="entry name" value="Flavin prenyltransferase-like"/>
    <property type="match status" value="1"/>
</dbReference>
<dbReference type="InterPro" id="IPR003382">
    <property type="entry name" value="Flavoprotein"/>
</dbReference>
<dbReference type="SUPFAM" id="SSF52507">
    <property type="entry name" value="Homo-oligomeric flavin-containing Cys decarboxylases, HFCD"/>
    <property type="match status" value="1"/>
</dbReference>
<dbReference type="RefSeq" id="WP_417922955.1">
    <property type="nucleotide sequence ID" value="NZ_JBHSFS010000006.1"/>
</dbReference>
<reference evidence="3" key="1">
    <citation type="journal article" date="2019" name="Int. J. Syst. Evol. Microbiol.">
        <title>The Global Catalogue of Microorganisms (GCM) 10K type strain sequencing project: providing services to taxonomists for standard genome sequencing and annotation.</title>
        <authorList>
            <consortium name="The Broad Institute Genomics Platform"/>
            <consortium name="The Broad Institute Genome Sequencing Center for Infectious Disease"/>
            <person name="Wu L."/>
            <person name="Ma J."/>
        </authorList>
    </citation>
    <scope>NUCLEOTIDE SEQUENCE [LARGE SCALE GENOMIC DNA]</scope>
    <source>
        <strain evidence="3">CECT 8064</strain>
    </source>
</reference>
<dbReference type="Proteomes" id="UP001595990">
    <property type="component" value="Unassembled WGS sequence"/>
</dbReference>
<dbReference type="EMBL" id="JBHSFS010000006">
    <property type="protein sequence ID" value="MFC4514248.1"/>
    <property type="molecule type" value="Genomic_DNA"/>
</dbReference>
<organism evidence="2 3">
    <name type="scientific">Streptomyces ehimensis</name>
    <dbReference type="NCBI Taxonomy" id="68195"/>
    <lineage>
        <taxon>Bacteria</taxon>
        <taxon>Bacillati</taxon>
        <taxon>Actinomycetota</taxon>
        <taxon>Actinomycetes</taxon>
        <taxon>Kitasatosporales</taxon>
        <taxon>Streptomycetaceae</taxon>
        <taxon>Streptomyces</taxon>
    </lineage>
</organism>
<dbReference type="InterPro" id="IPR036551">
    <property type="entry name" value="Flavin_trans-like"/>
</dbReference>
<protein>
    <submittedName>
        <fullName evidence="2">Flavoprotein</fullName>
    </submittedName>
</protein>
<name>A0ABV9BK72_9ACTN</name>
<evidence type="ECO:0000313" key="2">
    <source>
        <dbReference type="EMBL" id="MFC4514248.1"/>
    </source>
</evidence>
<evidence type="ECO:0000259" key="1">
    <source>
        <dbReference type="Pfam" id="PF02441"/>
    </source>
</evidence>
<accession>A0ABV9BK72</accession>
<proteinExistence type="predicted"/>
<feature type="domain" description="Flavoprotein" evidence="1">
    <location>
        <begin position="11"/>
        <end position="143"/>
    </location>
</feature>